<gene>
    <name evidence="2" type="ORF">VNO77_04419</name>
</gene>
<sequence length="110" mass="12036">MHFGDSKALQKDDVPIVTQIGVFRLIAEKNSTPEFISGLRIAYLFKRALALDPAVEACNAEIDATIRGRGIGPSIRLMTGAAIWVPCPIRAPPRRERPDQPGKLHFASSN</sequence>
<protein>
    <submittedName>
        <fullName evidence="2">Uncharacterized protein</fullName>
    </submittedName>
</protein>
<dbReference type="Proteomes" id="UP001367508">
    <property type="component" value="Unassembled WGS sequence"/>
</dbReference>
<name>A0AAN9MWJ1_CANGL</name>
<feature type="region of interest" description="Disordered" evidence="1">
    <location>
        <begin position="90"/>
        <end position="110"/>
    </location>
</feature>
<evidence type="ECO:0000313" key="3">
    <source>
        <dbReference type="Proteomes" id="UP001367508"/>
    </source>
</evidence>
<keyword evidence="3" id="KW-1185">Reference proteome</keyword>
<feature type="compositionally biased region" description="Basic and acidic residues" evidence="1">
    <location>
        <begin position="93"/>
        <end position="102"/>
    </location>
</feature>
<comment type="caution">
    <text evidence="2">The sequence shown here is derived from an EMBL/GenBank/DDBJ whole genome shotgun (WGS) entry which is preliminary data.</text>
</comment>
<evidence type="ECO:0000313" key="2">
    <source>
        <dbReference type="EMBL" id="KAK7362309.1"/>
    </source>
</evidence>
<evidence type="ECO:0000256" key="1">
    <source>
        <dbReference type="SAM" id="MobiDB-lite"/>
    </source>
</evidence>
<dbReference type="AlphaFoldDB" id="A0AAN9MWJ1"/>
<reference evidence="2 3" key="1">
    <citation type="submission" date="2024-01" db="EMBL/GenBank/DDBJ databases">
        <title>The genomes of 5 underutilized Papilionoideae crops provide insights into root nodulation and disease resistanc.</title>
        <authorList>
            <person name="Jiang F."/>
        </authorList>
    </citation>
    <scope>NUCLEOTIDE SEQUENCE [LARGE SCALE GENOMIC DNA]</scope>
    <source>
        <strain evidence="2">LVBAO_FW01</strain>
        <tissue evidence="2">Leaves</tissue>
    </source>
</reference>
<proteinExistence type="predicted"/>
<dbReference type="EMBL" id="JAYMYQ010000001">
    <property type="protein sequence ID" value="KAK7362309.1"/>
    <property type="molecule type" value="Genomic_DNA"/>
</dbReference>
<organism evidence="2 3">
    <name type="scientific">Canavalia gladiata</name>
    <name type="common">Sword bean</name>
    <name type="synonym">Dolichos gladiatus</name>
    <dbReference type="NCBI Taxonomy" id="3824"/>
    <lineage>
        <taxon>Eukaryota</taxon>
        <taxon>Viridiplantae</taxon>
        <taxon>Streptophyta</taxon>
        <taxon>Embryophyta</taxon>
        <taxon>Tracheophyta</taxon>
        <taxon>Spermatophyta</taxon>
        <taxon>Magnoliopsida</taxon>
        <taxon>eudicotyledons</taxon>
        <taxon>Gunneridae</taxon>
        <taxon>Pentapetalae</taxon>
        <taxon>rosids</taxon>
        <taxon>fabids</taxon>
        <taxon>Fabales</taxon>
        <taxon>Fabaceae</taxon>
        <taxon>Papilionoideae</taxon>
        <taxon>50 kb inversion clade</taxon>
        <taxon>NPAAA clade</taxon>
        <taxon>indigoferoid/millettioid clade</taxon>
        <taxon>Phaseoleae</taxon>
        <taxon>Canavalia</taxon>
    </lineage>
</organism>
<accession>A0AAN9MWJ1</accession>